<evidence type="ECO:0000313" key="2">
    <source>
        <dbReference type="EMBL" id="CAA9288433.1"/>
    </source>
</evidence>
<feature type="non-terminal residue" evidence="2">
    <location>
        <position position="62"/>
    </location>
</feature>
<gene>
    <name evidence="2" type="ORF">AVDCRST_MAG54-4238</name>
</gene>
<sequence length="62" mass="6424">GPPRLRRPPPSRGPGRGPVLRPRLPASGPPVGEPRGPVRLRGVLVAGRRRARAVGEVAPAGL</sequence>
<reference evidence="2" key="1">
    <citation type="submission" date="2020-02" db="EMBL/GenBank/DDBJ databases">
        <authorList>
            <person name="Meier V. D."/>
        </authorList>
    </citation>
    <scope>NUCLEOTIDE SEQUENCE</scope>
    <source>
        <strain evidence="2">AVDCRST_MAG54</strain>
    </source>
</reference>
<feature type="region of interest" description="Disordered" evidence="1">
    <location>
        <begin position="1"/>
        <end position="37"/>
    </location>
</feature>
<proteinExistence type="predicted"/>
<organism evidence="2">
    <name type="scientific">uncultured Actinomycetospora sp</name>
    <dbReference type="NCBI Taxonomy" id="1135996"/>
    <lineage>
        <taxon>Bacteria</taxon>
        <taxon>Bacillati</taxon>
        <taxon>Actinomycetota</taxon>
        <taxon>Actinomycetes</taxon>
        <taxon>Pseudonocardiales</taxon>
        <taxon>Pseudonocardiaceae</taxon>
        <taxon>Actinomycetospora</taxon>
        <taxon>environmental samples</taxon>
    </lineage>
</organism>
<dbReference type="EMBL" id="CADCTH010000532">
    <property type="protein sequence ID" value="CAA9288433.1"/>
    <property type="molecule type" value="Genomic_DNA"/>
</dbReference>
<feature type="compositionally biased region" description="Low complexity" evidence="1">
    <location>
        <begin position="17"/>
        <end position="26"/>
    </location>
</feature>
<protein>
    <submittedName>
        <fullName evidence="2">Uncharacterized protein</fullName>
    </submittedName>
</protein>
<evidence type="ECO:0000256" key="1">
    <source>
        <dbReference type="SAM" id="MobiDB-lite"/>
    </source>
</evidence>
<accession>A0A6J4JVG1</accession>
<name>A0A6J4JVG1_9PSEU</name>
<feature type="non-terminal residue" evidence="2">
    <location>
        <position position="1"/>
    </location>
</feature>
<dbReference type="AlphaFoldDB" id="A0A6J4JVG1"/>